<dbReference type="GO" id="GO:0005765">
    <property type="term" value="C:lysosomal membrane"/>
    <property type="evidence" value="ECO:0007669"/>
    <property type="project" value="TreeGrafter"/>
</dbReference>
<dbReference type="GO" id="GO:0046961">
    <property type="term" value="F:proton-transporting ATPase activity, rotational mechanism"/>
    <property type="evidence" value="ECO:0007669"/>
    <property type="project" value="InterPro"/>
</dbReference>
<dbReference type="Pfam" id="PF11698">
    <property type="entry name" value="V-ATPase_H_C"/>
    <property type="match status" value="1"/>
</dbReference>
<keyword evidence="3" id="KW-0375">Hydrogen ion transport</keyword>
<dbReference type="GO" id="GO:0000221">
    <property type="term" value="C:vacuolar proton-transporting V-type ATPase, V1 domain"/>
    <property type="evidence" value="ECO:0007669"/>
    <property type="project" value="InterPro"/>
</dbReference>
<proteinExistence type="inferred from homology"/>
<reference evidence="6" key="2">
    <citation type="submission" date="2020-11" db="EMBL/GenBank/DDBJ databases">
        <authorList>
            <person name="McCartney M.A."/>
            <person name="Auch B."/>
            <person name="Kono T."/>
            <person name="Mallez S."/>
            <person name="Becker A."/>
            <person name="Gohl D.M."/>
            <person name="Silverstein K.A.T."/>
            <person name="Koren S."/>
            <person name="Bechman K.B."/>
            <person name="Herman A."/>
            <person name="Abrahante J.E."/>
            <person name="Garbe J."/>
        </authorList>
    </citation>
    <scope>NUCLEOTIDE SEQUENCE</scope>
    <source>
        <strain evidence="6">Duluth1</strain>
        <tissue evidence="6">Whole animal</tissue>
    </source>
</reference>
<dbReference type="InterPro" id="IPR016024">
    <property type="entry name" value="ARM-type_fold"/>
</dbReference>
<feature type="domain" description="ATPase V1 complex subunit H C-terminal" evidence="5">
    <location>
        <begin position="402"/>
        <end position="517"/>
    </location>
</feature>
<dbReference type="InterPro" id="IPR011987">
    <property type="entry name" value="ATPase_V1-cplx_hsu_C"/>
</dbReference>
<gene>
    <name evidence="6" type="ORF">DPMN_183171</name>
</gene>
<dbReference type="AlphaFoldDB" id="A0A9D4I3D5"/>
<comment type="similarity">
    <text evidence="1">Belongs to the V-ATPase H subunit family.</text>
</comment>
<dbReference type="Proteomes" id="UP000828390">
    <property type="component" value="Unassembled WGS sequence"/>
</dbReference>
<evidence type="ECO:0000313" key="7">
    <source>
        <dbReference type="Proteomes" id="UP000828390"/>
    </source>
</evidence>
<dbReference type="Gene3D" id="1.25.10.10">
    <property type="entry name" value="Leucine-rich Repeat Variant"/>
    <property type="match status" value="1"/>
</dbReference>
<evidence type="ECO:0000256" key="4">
    <source>
        <dbReference type="ARBA" id="ARBA00023065"/>
    </source>
</evidence>
<evidence type="ECO:0000256" key="1">
    <source>
        <dbReference type="ARBA" id="ARBA00008613"/>
    </source>
</evidence>
<dbReference type="EMBL" id="JAIWYP010000010">
    <property type="protein sequence ID" value="KAH3748721.1"/>
    <property type="molecule type" value="Genomic_DNA"/>
</dbReference>
<keyword evidence="4" id="KW-0406">Ion transport</keyword>
<dbReference type="Gene3D" id="1.25.40.150">
    <property type="entry name" value="V-type ATPase, subunit H, C-terminal domain"/>
    <property type="match status" value="1"/>
</dbReference>
<dbReference type="FunFam" id="1.25.40.150:FF:000001">
    <property type="entry name" value="V-type proton ATPase subunit H"/>
    <property type="match status" value="1"/>
</dbReference>
<evidence type="ECO:0000259" key="5">
    <source>
        <dbReference type="Pfam" id="PF11698"/>
    </source>
</evidence>
<dbReference type="InterPro" id="IPR011989">
    <property type="entry name" value="ARM-like"/>
</dbReference>
<dbReference type="PANTHER" id="PTHR10698:SF0">
    <property type="entry name" value="V-TYPE PROTON ATPASE SUBUNIT H"/>
    <property type="match status" value="1"/>
</dbReference>
<dbReference type="CDD" id="cd00256">
    <property type="entry name" value="VATPase_H"/>
    <property type="match status" value="1"/>
</dbReference>
<reference evidence="6" key="1">
    <citation type="journal article" date="2019" name="bioRxiv">
        <title>The Genome of the Zebra Mussel, Dreissena polymorpha: A Resource for Invasive Species Research.</title>
        <authorList>
            <person name="McCartney M.A."/>
            <person name="Auch B."/>
            <person name="Kono T."/>
            <person name="Mallez S."/>
            <person name="Zhang Y."/>
            <person name="Obille A."/>
            <person name="Becker A."/>
            <person name="Abrahante J.E."/>
            <person name="Garbe J."/>
            <person name="Badalamenti J.P."/>
            <person name="Herman A."/>
            <person name="Mangelson H."/>
            <person name="Liachko I."/>
            <person name="Sullivan S."/>
            <person name="Sone E.D."/>
            <person name="Koren S."/>
            <person name="Silverstein K.A.T."/>
            <person name="Beckman K.B."/>
            <person name="Gohl D.M."/>
        </authorList>
    </citation>
    <scope>NUCLEOTIDE SEQUENCE</scope>
    <source>
        <strain evidence="6">Duluth1</strain>
        <tissue evidence="6">Whole animal</tissue>
    </source>
</reference>
<sequence length="540" mass="62591">MQRKKNITTDYVFEELSVQMHMLRTVSTYSLAGNCIPTPKESGVHIYDSGTRRFSLPANMKNKIVNNVETNKTSIAAKGAQVATSLLQQRANDVRNNRVNWQSYLQGQMISKEDFEFISLFDNGNVDQRAAMLHDQAGKTQFAKTFFNVMSHIAKDQTLQYILTMLDDSLQEDKSRVELLKQYSKKNKESVWTPFLHLLDRNDRFIVNQTSRIIAKIACWGKDVMDPADLKFYLNWLKEQLVLKGNEYLQTAARCLQMMLRVDEYRHMFVQVEGVATIVLVLDSSKMGFQIQYQLSFCLWCLTFNSTLLERINKQYNIIPILSDLLSDTVKEKVSRIILATFRNMLEKPEERETVQENALAMVQCKVLKQLELLEARKFDDPDIVEDLAYLTEKLQESVQDLSSFDEYHTEIKSGRLEWSPVHKSDRFWRENAIRLNEKNYELLKILVRLLEGSRDPLILSVAAHDIGEYVRYYPRGKNVIEQLGAKQLVMTYLTHEDPNVRYEALIAVQKLMVHNWEYLGKQISQANQEEGPGVVQAKA</sequence>
<evidence type="ECO:0000256" key="3">
    <source>
        <dbReference type="ARBA" id="ARBA00022781"/>
    </source>
</evidence>
<dbReference type="InterPro" id="IPR038497">
    <property type="entry name" value="ATPase_V1-cplx_hsu_C_sf"/>
</dbReference>
<dbReference type="SUPFAM" id="SSF48371">
    <property type="entry name" value="ARM repeat"/>
    <property type="match status" value="1"/>
</dbReference>
<evidence type="ECO:0000313" key="6">
    <source>
        <dbReference type="EMBL" id="KAH3748721.1"/>
    </source>
</evidence>
<keyword evidence="7" id="KW-1185">Reference proteome</keyword>
<name>A0A9D4I3D5_DREPO</name>
<dbReference type="Pfam" id="PF03224">
    <property type="entry name" value="V-ATPase_H_N"/>
    <property type="match status" value="1"/>
</dbReference>
<dbReference type="FunFam" id="1.25.10.10:FF:000067">
    <property type="entry name" value="V-type proton ATPase subunit H"/>
    <property type="match status" value="1"/>
</dbReference>
<dbReference type="PANTHER" id="PTHR10698">
    <property type="entry name" value="V-TYPE PROTON ATPASE SUBUNIT H"/>
    <property type="match status" value="1"/>
</dbReference>
<evidence type="ECO:0000256" key="2">
    <source>
        <dbReference type="ARBA" id="ARBA00022448"/>
    </source>
</evidence>
<keyword evidence="2" id="KW-0813">Transport</keyword>
<organism evidence="6 7">
    <name type="scientific">Dreissena polymorpha</name>
    <name type="common">Zebra mussel</name>
    <name type="synonym">Mytilus polymorpha</name>
    <dbReference type="NCBI Taxonomy" id="45954"/>
    <lineage>
        <taxon>Eukaryota</taxon>
        <taxon>Metazoa</taxon>
        <taxon>Spiralia</taxon>
        <taxon>Lophotrochozoa</taxon>
        <taxon>Mollusca</taxon>
        <taxon>Bivalvia</taxon>
        <taxon>Autobranchia</taxon>
        <taxon>Heteroconchia</taxon>
        <taxon>Euheterodonta</taxon>
        <taxon>Imparidentia</taxon>
        <taxon>Neoheterodontei</taxon>
        <taxon>Myida</taxon>
        <taxon>Dreissenoidea</taxon>
        <taxon>Dreissenidae</taxon>
        <taxon>Dreissena</taxon>
    </lineage>
</organism>
<accession>A0A9D4I3D5</accession>
<comment type="caution">
    <text evidence="6">The sequence shown here is derived from an EMBL/GenBank/DDBJ whole genome shotgun (WGS) entry which is preliminary data.</text>
</comment>
<dbReference type="InterPro" id="IPR004908">
    <property type="entry name" value="ATPase_V1-cplx_hsu"/>
</dbReference>
<protein>
    <recommendedName>
        <fullName evidence="5">ATPase V1 complex subunit H C-terminal domain-containing protein</fullName>
    </recommendedName>
</protein>